<gene>
    <name evidence="1" type="ORF">LOX96_00865</name>
</gene>
<dbReference type="RefSeq" id="WP_250421427.1">
    <property type="nucleotide sequence ID" value="NZ_JAJKBJ010000001.1"/>
</dbReference>
<reference evidence="1" key="1">
    <citation type="submission" date="2021-11" db="EMBL/GenBank/DDBJ databases">
        <title>Legionella maioricencis sp. nov., a new species isolated from hot water samples in Mallorca.</title>
        <authorList>
            <person name="Crespi S."/>
            <person name="Drasar V."/>
            <person name="Salva-Serra F."/>
            <person name="Jaen-Luchoro D."/>
            <person name="Pineiro-Iglesias B."/>
            <person name="Aliaga F."/>
            <person name="Fernandez-Juarez V."/>
            <person name="Coll G."/>
            <person name="Moore E.R.B."/>
            <person name="Bennasar-Figueras A."/>
        </authorList>
    </citation>
    <scope>NUCLEOTIDE SEQUENCE</scope>
    <source>
        <strain evidence="1">HCPI-6</strain>
    </source>
</reference>
<evidence type="ECO:0008006" key="3">
    <source>
        <dbReference type="Google" id="ProtNLM"/>
    </source>
</evidence>
<accession>A0A9X2CXP7</accession>
<organism evidence="1 2">
    <name type="scientific">Legionella maioricensis</name>
    <dbReference type="NCBI Taxonomy" id="2896528"/>
    <lineage>
        <taxon>Bacteria</taxon>
        <taxon>Pseudomonadati</taxon>
        <taxon>Pseudomonadota</taxon>
        <taxon>Gammaproteobacteria</taxon>
        <taxon>Legionellales</taxon>
        <taxon>Legionellaceae</taxon>
        <taxon>Legionella</taxon>
    </lineage>
</organism>
<evidence type="ECO:0000313" key="1">
    <source>
        <dbReference type="EMBL" id="MCL9682636.1"/>
    </source>
</evidence>
<dbReference type="EMBL" id="JAJKBJ010000001">
    <property type="protein sequence ID" value="MCL9682636.1"/>
    <property type="molecule type" value="Genomic_DNA"/>
</dbReference>
<dbReference type="Proteomes" id="UP001139721">
    <property type="component" value="Unassembled WGS sequence"/>
</dbReference>
<dbReference type="AlphaFoldDB" id="A0A9X2CXP7"/>
<comment type="caution">
    <text evidence="1">The sequence shown here is derived from an EMBL/GenBank/DDBJ whole genome shotgun (WGS) entry which is preliminary data.</text>
</comment>
<sequence length="141" mass="16934">MNQSLTALMTKLNWQRTELNTHLQSVENESGKVKLQLEELEQKLNQSCVTPFLINPELEINRLNFIAQLNEQKETLGLILKKHQALEIKLKDKLHRTKTELKMLERYLEREQHNQQGQQKKIHEHSLDEWVIQKRNRYENQ</sequence>
<protein>
    <recommendedName>
        <fullName evidence="3">Flagellar FliJ protein</fullName>
    </recommendedName>
</protein>
<evidence type="ECO:0000313" key="2">
    <source>
        <dbReference type="Proteomes" id="UP001139721"/>
    </source>
</evidence>
<keyword evidence="2" id="KW-1185">Reference proteome</keyword>
<proteinExistence type="predicted"/>
<name>A0A9X2CXP7_9GAMM</name>